<feature type="compositionally biased region" description="Low complexity" evidence="1">
    <location>
        <begin position="17"/>
        <end position="35"/>
    </location>
</feature>
<organism evidence="2 3">
    <name type="scientific">Microbotryum silenes-dioicae</name>
    <dbReference type="NCBI Taxonomy" id="796604"/>
    <lineage>
        <taxon>Eukaryota</taxon>
        <taxon>Fungi</taxon>
        <taxon>Dikarya</taxon>
        <taxon>Basidiomycota</taxon>
        <taxon>Pucciniomycotina</taxon>
        <taxon>Microbotryomycetes</taxon>
        <taxon>Microbotryales</taxon>
        <taxon>Microbotryaceae</taxon>
        <taxon>Microbotryum</taxon>
    </lineage>
</organism>
<feature type="region of interest" description="Disordered" evidence="1">
    <location>
        <begin position="330"/>
        <end position="350"/>
    </location>
</feature>
<gene>
    <name evidence="2" type="primary">BQ5605_C008g05002</name>
    <name evidence="2" type="ORF">BQ5605_C008G05002</name>
</gene>
<dbReference type="AlphaFoldDB" id="A0A2X0MF83"/>
<sequence length="430" mass="46141">MSVLPVSPRTQQRSFASSNSTSTVLASSSSSSSSDSSDEQIDNVTFPRPRSPQSRRNHVSTMLKLVAASKWIQSSYSHTSKDLDFGCAGDWTEHGPEDLWPSSFLPGGRLSPDSGDRYYSSIPGAACKRASTSSSILVPSLTHSRTHSASSDFSNVSTTDSSLPPSPTQRSCTSSPVAPYTSRVPLTPRSAHRQGQFDENVAIDAVNDYFVRVRLSQIRETVDDISNSPAASARGSVSALTVRAAQSSDLLEGLGIRPDDPTEYLATTAATISKSEAPKLEFGKVLRGSEGSFDFDFQLEFAHLAPEFSTYAAFHDAPFLFDDSGSLPPISSSGDSTAQVSTPPARSPGSEIDLTLEGELDELSEYFASTVQFLACDSFSAPSPHSLATSRTDLRHVASTRRRPSSVLFQATGARSVPTSPRTRVDYAWI</sequence>
<keyword evidence="3" id="KW-1185">Reference proteome</keyword>
<evidence type="ECO:0000313" key="3">
    <source>
        <dbReference type="Proteomes" id="UP000249464"/>
    </source>
</evidence>
<accession>A0A2X0MF83</accession>
<feature type="compositionally biased region" description="Polar residues" evidence="1">
    <location>
        <begin position="330"/>
        <end position="344"/>
    </location>
</feature>
<reference evidence="2 3" key="1">
    <citation type="submission" date="2016-11" db="EMBL/GenBank/DDBJ databases">
        <authorList>
            <person name="Jaros S."/>
            <person name="Januszkiewicz K."/>
            <person name="Wedrychowicz H."/>
        </authorList>
    </citation>
    <scope>NUCLEOTIDE SEQUENCE [LARGE SCALE GENOMIC DNA]</scope>
</reference>
<proteinExistence type="predicted"/>
<dbReference type="Proteomes" id="UP000249464">
    <property type="component" value="Unassembled WGS sequence"/>
</dbReference>
<feature type="region of interest" description="Disordered" evidence="1">
    <location>
        <begin position="145"/>
        <end position="193"/>
    </location>
</feature>
<evidence type="ECO:0000256" key="1">
    <source>
        <dbReference type="SAM" id="MobiDB-lite"/>
    </source>
</evidence>
<name>A0A2X0MF83_9BASI</name>
<evidence type="ECO:0000313" key="2">
    <source>
        <dbReference type="EMBL" id="SGY78970.1"/>
    </source>
</evidence>
<feature type="compositionally biased region" description="Polar residues" evidence="1">
    <location>
        <begin position="145"/>
        <end position="156"/>
    </location>
</feature>
<dbReference type="EMBL" id="FQNC01000048">
    <property type="protein sequence ID" value="SGY78970.1"/>
    <property type="molecule type" value="Genomic_DNA"/>
</dbReference>
<protein>
    <submittedName>
        <fullName evidence="2">BQ5605_C008g05002 protein</fullName>
    </submittedName>
</protein>
<feature type="region of interest" description="Disordered" evidence="1">
    <location>
        <begin position="1"/>
        <end position="58"/>
    </location>
</feature>